<dbReference type="GO" id="GO:0033186">
    <property type="term" value="C:CAF-1 complex"/>
    <property type="evidence" value="ECO:0007669"/>
    <property type="project" value="TreeGrafter"/>
</dbReference>
<evidence type="ECO:0000256" key="1">
    <source>
        <dbReference type="ARBA" id="ARBA00004123"/>
    </source>
</evidence>
<accession>A0AAJ0HR57</accession>
<evidence type="ECO:0000313" key="8">
    <source>
        <dbReference type="Proteomes" id="UP001275084"/>
    </source>
</evidence>
<dbReference type="AlphaFoldDB" id="A0AAJ0HR57"/>
<organism evidence="7 8">
    <name type="scientific">Lasiosphaeria hispida</name>
    <dbReference type="NCBI Taxonomy" id="260671"/>
    <lineage>
        <taxon>Eukaryota</taxon>
        <taxon>Fungi</taxon>
        <taxon>Dikarya</taxon>
        <taxon>Ascomycota</taxon>
        <taxon>Pezizomycotina</taxon>
        <taxon>Sordariomycetes</taxon>
        <taxon>Sordariomycetidae</taxon>
        <taxon>Sordariales</taxon>
        <taxon>Lasiosphaeriaceae</taxon>
        <taxon>Lasiosphaeria</taxon>
    </lineage>
</organism>
<keyword evidence="3" id="KW-0234">DNA repair</keyword>
<feature type="region of interest" description="Disordered" evidence="5">
    <location>
        <begin position="1"/>
        <end position="193"/>
    </location>
</feature>
<keyword evidence="8" id="KW-1185">Reference proteome</keyword>
<name>A0AAJ0HR57_9PEZI</name>
<evidence type="ECO:0000256" key="5">
    <source>
        <dbReference type="SAM" id="MobiDB-lite"/>
    </source>
</evidence>
<dbReference type="PANTHER" id="PTHR15272">
    <property type="entry name" value="CHROMATIN ASSEMBLY FACTOR 1 SUBUNIT A CAF-1 SUBUNIT A"/>
    <property type="match status" value="1"/>
</dbReference>
<gene>
    <name evidence="7" type="ORF">B0T25DRAFT_112254</name>
</gene>
<feature type="compositionally biased region" description="Basic residues" evidence="5">
    <location>
        <begin position="1"/>
        <end position="10"/>
    </location>
</feature>
<feature type="domain" description="Chromatin assembly factor 1 subunit A dimerization" evidence="6">
    <location>
        <begin position="310"/>
        <end position="384"/>
    </location>
</feature>
<dbReference type="EMBL" id="JAUIQD010000002">
    <property type="protein sequence ID" value="KAK3359868.1"/>
    <property type="molecule type" value="Genomic_DNA"/>
</dbReference>
<reference evidence="7" key="1">
    <citation type="journal article" date="2023" name="Mol. Phylogenet. Evol.">
        <title>Genome-scale phylogeny and comparative genomics of the fungal order Sordariales.</title>
        <authorList>
            <person name="Hensen N."/>
            <person name="Bonometti L."/>
            <person name="Westerberg I."/>
            <person name="Brannstrom I.O."/>
            <person name="Guillou S."/>
            <person name="Cros-Aarteil S."/>
            <person name="Calhoun S."/>
            <person name="Haridas S."/>
            <person name="Kuo A."/>
            <person name="Mondo S."/>
            <person name="Pangilinan J."/>
            <person name="Riley R."/>
            <person name="LaButti K."/>
            <person name="Andreopoulos B."/>
            <person name="Lipzen A."/>
            <person name="Chen C."/>
            <person name="Yan M."/>
            <person name="Daum C."/>
            <person name="Ng V."/>
            <person name="Clum A."/>
            <person name="Steindorff A."/>
            <person name="Ohm R.A."/>
            <person name="Martin F."/>
            <person name="Silar P."/>
            <person name="Natvig D.O."/>
            <person name="Lalanne C."/>
            <person name="Gautier V."/>
            <person name="Ament-Velasquez S.L."/>
            <person name="Kruys A."/>
            <person name="Hutchinson M.I."/>
            <person name="Powell A.J."/>
            <person name="Barry K."/>
            <person name="Miller A.N."/>
            <person name="Grigoriev I.V."/>
            <person name="Debuchy R."/>
            <person name="Gladieux P."/>
            <person name="Hiltunen Thoren M."/>
            <person name="Johannesson H."/>
        </authorList>
    </citation>
    <scope>NUCLEOTIDE SEQUENCE</scope>
    <source>
        <strain evidence="7">CBS 955.72</strain>
    </source>
</reference>
<feature type="compositionally biased region" description="Basic and acidic residues" evidence="5">
    <location>
        <begin position="28"/>
        <end position="38"/>
    </location>
</feature>
<reference evidence="7" key="2">
    <citation type="submission" date="2023-06" db="EMBL/GenBank/DDBJ databases">
        <authorList>
            <consortium name="Lawrence Berkeley National Laboratory"/>
            <person name="Haridas S."/>
            <person name="Hensen N."/>
            <person name="Bonometti L."/>
            <person name="Westerberg I."/>
            <person name="Brannstrom I.O."/>
            <person name="Guillou S."/>
            <person name="Cros-Aarteil S."/>
            <person name="Calhoun S."/>
            <person name="Kuo A."/>
            <person name="Mondo S."/>
            <person name="Pangilinan J."/>
            <person name="Riley R."/>
            <person name="Labutti K."/>
            <person name="Andreopoulos B."/>
            <person name="Lipzen A."/>
            <person name="Chen C."/>
            <person name="Yanf M."/>
            <person name="Daum C."/>
            <person name="Ng V."/>
            <person name="Clum A."/>
            <person name="Steindorff A."/>
            <person name="Ohm R."/>
            <person name="Martin F."/>
            <person name="Silar P."/>
            <person name="Natvig D."/>
            <person name="Lalanne C."/>
            <person name="Gautier V."/>
            <person name="Ament-Velasquez S.L."/>
            <person name="Kruys A."/>
            <person name="Hutchinson M.I."/>
            <person name="Powell A.J."/>
            <person name="Barry K."/>
            <person name="Miller A.N."/>
            <person name="Grigoriev I.V."/>
            <person name="Debuchy R."/>
            <person name="Gladieux P."/>
            <person name="Thoren M.H."/>
            <person name="Johannesson H."/>
        </authorList>
    </citation>
    <scope>NUCLEOTIDE SEQUENCE</scope>
    <source>
        <strain evidence="7">CBS 955.72</strain>
    </source>
</reference>
<evidence type="ECO:0000313" key="7">
    <source>
        <dbReference type="EMBL" id="KAK3359868.1"/>
    </source>
</evidence>
<keyword evidence="4" id="KW-0539">Nucleus</keyword>
<evidence type="ECO:0000256" key="4">
    <source>
        <dbReference type="ARBA" id="ARBA00023242"/>
    </source>
</evidence>
<feature type="compositionally biased region" description="Low complexity" evidence="5">
    <location>
        <begin position="62"/>
        <end position="72"/>
    </location>
</feature>
<dbReference type="InterPro" id="IPR022043">
    <property type="entry name" value="CAF1A_DD"/>
</dbReference>
<dbReference type="GO" id="GO:0006281">
    <property type="term" value="P:DNA repair"/>
    <property type="evidence" value="ECO:0007669"/>
    <property type="project" value="UniProtKB-KW"/>
</dbReference>
<feature type="compositionally biased region" description="Basic and acidic residues" evidence="5">
    <location>
        <begin position="105"/>
        <end position="169"/>
    </location>
</feature>
<dbReference type="GO" id="GO:0005634">
    <property type="term" value="C:nucleus"/>
    <property type="evidence" value="ECO:0007669"/>
    <property type="project" value="UniProtKB-SubCell"/>
</dbReference>
<sequence length="583" mass="64679">MESTSRKRSRHDFAEHEADEPIGFQDSSHLDSSSDKENNVSLMPTERLACSPMKSSPGLTASGSSPFDDNSPSPNPTPNRAPCDSTLPAPAQKLALPQRKKVKRSKQDREKAKELKDAEREMKKQEAEKQREIKRQADAKKQEDKDKKAAEKAAKKEAEKKRKAEEDAKKKRSQSKLTDMFTVDASTPQKKGTGVSAYDQLFKPFFVKEHVTVAKSPSEMDDATRELKSTILGEYVEGKRGEVKLDHTDLIKALRMPCSSKRLRGRVYPSVKKIMAKYHELSSLPIDLTTKSQNEQIRHTLEALKAVPVKSLKFKEDVRPPYVGTISGLPTGVRSLRRIARNPISKNILPLDYDYDSEAEWQEEDGEDVDELDDEDDDMEIDEDMDGFLDDSDDAGPARLVFSGGMEPESTGLCWENRKRLNSPAKVYKYRMEFILESPDHHSGIDPFSDLYWKPAAGNEPSTASASASASESAPVTIASCLPATSNTVPSPMGSSATSNGPKTLTQGTAGTKKLQQPLHSDMHNKLLSLMKTKPTLSKIGIIELFASEEKCPRAQIKVSFDLLTTHAGGKGRSAKWKLKDDI</sequence>
<proteinExistence type="predicted"/>
<comment type="subcellular location">
    <subcellularLocation>
        <location evidence="1">Nucleus</location>
    </subcellularLocation>
</comment>
<dbReference type="PANTHER" id="PTHR15272:SF0">
    <property type="entry name" value="CHROMATIN ASSEMBLY FACTOR 1 SUBUNIT A"/>
    <property type="match status" value="1"/>
</dbReference>
<dbReference type="Proteomes" id="UP001275084">
    <property type="component" value="Unassembled WGS sequence"/>
</dbReference>
<dbReference type="GO" id="GO:0006334">
    <property type="term" value="P:nucleosome assembly"/>
    <property type="evidence" value="ECO:0007669"/>
    <property type="project" value="TreeGrafter"/>
</dbReference>
<protein>
    <submittedName>
        <fullName evidence="7">Chromatin assembly factor 1 subunit A-domain-containing protein</fullName>
    </submittedName>
</protein>
<keyword evidence="2" id="KW-0227">DNA damage</keyword>
<feature type="region of interest" description="Disordered" evidence="5">
    <location>
        <begin position="485"/>
        <end position="509"/>
    </location>
</feature>
<evidence type="ECO:0000259" key="6">
    <source>
        <dbReference type="Pfam" id="PF12253"/>
    </source>
</evidence>
<comment type="caution">
    <text evidence="7">The sequence shown here is derived from an EMBL/GenBank/DDBJ whole genome shotgun (WGS) entry which is preliminary data.</text>
</comment>
<dbReference type="Pfam" id="PF12253">
    <property type="entry name" value="CAF1A_dimeriz"/>
    <property type="match status" value="1"/>
</dbReference>
<evidence type="ECO:0000256" key="3">
    <source>
        <dbReference type="ARBA" id="ARBA00023204"/>
    </source>
</evidence>
<evidence type="ECO:0000256" key="2">
    <source>
        <dbReference type="ARBA" id="ARBA00022763"/>
    </source>
</evidence>